<sequence>MKQDPSHSVGVSHTNANRIYDSYDEMWTENRSKRLHDPLAMKGKSVVKPKKKVGEIPKKGRRKVTYVVSRPTLPKNTCSNIVPSPDEVEALGLPDIQEAHRTEPSTTLVNANKMQTKDKLGFEDFSISPPGHLLRRSSRVSGTSSPPPPPKRRKKFDTHKTKGSEPESSEQLRPPLNQSSLTGIGTIATSYIFSNASGL</sequence>
<dbReference type="PANTHER" id="PTHR48302">
    <property type="entry name" value="ULP1 PROTEASE FAMILY, C-TERMINAL CATALYTIC DOMAIN CONTAINING PROTEIN"/>
    <property type="match status" value="1"/>
</dbReference>
<feature type="compositionally biased region" description="Polar residues" evidence="1">
    <location>
        <begin position="104"/>
        <end position="114"/>
    </location>
</feature>
<reference evidence="2" key="1">
    <citation type="submission" date="2019-05" db="EMBL/GenBank/DDBJ databases">
        <title>The de novo reference genome and transcriptome assemblies of the wild tomato species Solanum chilense.</title>
        <authorList>
            <person name="Stam R."/>
            <person name="Nosenko T."/>
            <person name="Hoerger A.C."/>
            <person name="Stephan W."/>
            <person name="Seidel M.A."/>
            <person name="Kuhn J.M.M."/>
            <person name="Haberer G."/>
            <person name="Tellier A."/>
        </authorList>
    </citation>
    <scope>NUCLEOTIDE SEQUENCE</scope>
    <source>
        <tissue evidence="2">Mature leaves</tissue>
    </source>
</reference>
<organism evidence="2">
    <name type="scientific">Solanum chilense</name>
    <name type="common">Tomato</name>
    <name type="synonym">Lycopersicon chilense</name>
    <dbReference type="NCBI Taxonomy" id="4083"/>
    <lineage>
        <taxon>Eukaryota</taxon>
        <taxon>Viridiplantae</taxon>
        <taxon>Streptophyta</taxon>
        <taxon>Embryophyta</taxon>
        <taxon>Tracheophyta</taxon>
        <taxon>Spermatophyta</taxon>
        <taxon>Magnoliopsida</taxon>
        <taxon>eudicotyledons</taxon>
        <taxon>Gunneridae</taxon>
        <taxon>Pentapetalae</taxon>
        <taxon>asterids</taxon>
        <taxon>lamiids</taxon>
        <taxon>Solanales</taxon>
        <taxon>Solanaceae</taxon>
        <taxon>Solanoideae</taxon>
        <taxon>Solaneae</taxon>
        <taxon>Solanum</taxon>
        <taxon>Solanum subgen. Lycopersicon</taxon>
    </lineage>
</organism>
<proteinExistence type="predicted"/>
<evidence type="ECO:0000256" key="1">
    <source>
        <dbReference type="SAM" id="MobiDB-lite"/>
    </source>
</evidence>
<gene>
    <name evidence="2" type="ORF">EJD97_021821</name>
</gene>
<dbReference type="EMBL" id="RXGB01006744">
    <property type="protein sequence ID" value="TMW86179.1"/>
    <property type="molecule type" value="Genomic_DNA"/>
</dbReference>
<protein>
    <submittedName>
        <fullName evidence="2">Uncharacterized protein</fullName>
    </submittedName>
</protein>
<name>A0A6N2AWY1_SOLCI</name>
<dbReference type="AlphaFoldDB" id="A0A6N2AWY1"/>
<evidence type="ECO:0000313" key="2">
    <source>
        <dbReference type="EMBL" id="TMW86179.1"/>
    </source>
</evidence>
<feature type="region of interest" description="Disordered" evidence="1">
    <location>
        <begin position="96"/>
        <end position="115"/>
    </location>
</feature>
<feature type="region of interest" description="Disordered" evidence="1">
    <location>
        <begin position="120"/>
        <end position="184"/>
    </location>
</feature>
<accession>A0A6N2AWY1</accession>
<dbReference type="PANTHER" id="PTHR48302:SF2">
    <property type="entry name" value="DUF1985 DOMAIN-CONTAINING PROTEIN"/>
    <property type="match status" value="1"/>
</dbReference>
<comment type="caution">
    <text evidence="2">The sequence shown here is derived from an EMBL/GenBank/DDBJ whole genome shotgun (WGS) entry which is preliminary data.</text>
</comment>